<organism evidence="1 2">
    <name type="scientific">Betalipothrixvirus puteoliense</name>
    <dbReference type="NCBI Taxonomy" id="346884"/>
    <lineage>
        <taxon>Viruses</taxon>
        <taxon>Adnaviria</taxon>
        <taxon>Zilligvirae</taxon>
        <taxon>Taleaviricota</taxon>
        <taxon>Tokiviricetes</taxon>
        <taxon>Ligamenvirales</taxon>
        <taxon>Lipothrixviridae</taxon>
        <taxon>Betalipothrixvirus</taxon>
    </lineage>
</organism>
<dbReference type="Proteomes" id="UP000008745">
    <property type="component" value="Segment"/>
</dbReference>
<proteinExistence type="predicted"/>
<dbReference type="OrthoDB" id="28120at10239"/>
<evidence type="ECO:0000313" key="2">
    <source>
        <dbReference type="Proteomes" id="UP000008745"/>
    </source>
</evidence>
<evidence type="ECO:0000313" key="1">
    <source>
        <dbReference type="EMBL" id="CAJ31678.1"/>
    </source>
</evidence>
<dbReference type="EMBL" id="AM087123">
    <property type="protein sequence ID" value="CAJ31678.1"/>
    <property type="molecule type" value="Genomic_DNA"/>
</dbReference>
<accession>A7WKT1</accession>
<keyword evidence="2" id="KW-1185">Reference proteome</keyword>
<sequence length="84" mass="9899">MPNPMKNPIIKKLVEERLDMIQKSTEAYIMYNNHEEKITNVELKESENFARIILMTDKGTTFVLTPAEFLKKTIRVENKVMRGR</sequence>
<dbReference type="GeneID" id="5797976"/>
<dbReference type="KEGG" id="vg:5797976"/>
<dbReference type="RefSeq" id="YP_001604282.1">
    <property type="nucleotide sequence ID" value="NC_010154.1"/>
</dbReference>
<name>A7WKT1_9VIRU</name>
<reference evidence="2" key="1">
    <citation type="journal article" date="2008" name="J. Virol.">
        <title>Structure of the acidianus filamentous virus 3 and comparative genomics of related archaeal lipothrixviruses.</title>
        <authorList>
            <person name="Vestergaard G."/>
            <person name="Aramayo R."/>
            <person name="Basta T."/>
            <person name="Haring M."/>
            <person name="Peng X."/>
            <person name="Brugger K."/>
            <person name="Chen L."/>
            <person name="Rachel R."/>
            <person name="Boisset N."/>
            <person name="Garrett R.A."/>
            <person name="Prangishvili D."/>
        </authorList>
    </citation>
    <scope>NUCLEOTIDE SEQUENCE [LARGE SCALE GENOMIC DNA]</scope>
</reference>
<protein>
    <submittedName>
        <fullName evidence="1">Uncharacterized protein</fullName>
    </submittedName>
</protein>